<dbReference type="InterPro" id="IPR036465">
    <property type="entry name" value="vWFA_dom_sf"/>
</dbReference>
<dbReference type="Proteomes" id="UP000515158">
    <property type="component" value="Unplaced"/>
</dbReference>
<dbReference type="Gene3D" id="3.30.450.20">
    <property type="entry name" value="PAS domain"/>
    <property type="match status" value="2"/>
</dbReference>
<keyword evidence="2" id="KW-0472">Membrane</keyword>
<evidence type="ECO:0000259" key="3">
    <source>
        <dbReference type="PROSITE" id="PS50234"/>
    </source>
</evidence>
<dbReference type="InterPro" id="IPR029151">
    <property type="entry name" value="Sensor-like_sf"/>
</dbReference>
<dbReference type="GO" id="GO:0005891">
    <property type="term" value="C:voltage-gated calcium channel complex"/>
    <property type="evidence" value="ECO:0007669"/>
    <property type="project" value="TreeGrafter"/>
</dbReference>
<dbReference type="PANTHER" id="PTHR10166:SF66">
    <property type="entry name" value="VWFA AND CACHE DOMAIN-CONTAINING PROTEIN CG16868"/>
    <property type="match status" value="1"/>
</dbReference>
<evidence type="ECO:0000256" key="2">
    <source>
        <dbReference type="SAM" id="Phobius"/>
    </source>
</evidence>
<dbReference type="FunFam" id="3.30.450.20:FF:000024">
    <property type="entry name" value="VWFA and cache domain-containing protein 1"/>
    <property type="match status" value="1"/>
</dbReference>
<keyword evidence="4" id="KW-1185">Reference proteome</keyword>
<dbReference type="SUPFAM" id="SSF53300">
    <property type="entry name" value="vWA-like"/>
    <property type="match status" value="1"/>
</dbReference>
<accession>A0A6P8YS97</accession>
<dbReference type="PANTHER" id="PTHR10166">
    <property type="entry name" value="VOLTAGE-DEPENDENT CALCIUM CHANNEL SUBUNIT ALPHA-2/DELTA-RELATED"/>
    <property type="match status" value="1"/>
</dbReference>
<feature type="region of interest" description="Disordered" evidence="1">
    <location>
        <begin position="1255"/>
        <end position="1279"/>
    </location>
</feature>
<feature type="domain" description="VWFA" evidence="3">
    <location>
        <begin position="267"/>
        <end position="472"/>
    </location>
</feature>
<dbReference type="SUPFAM" id="SSF103190">
    <property type="entry name" value="Sensory domain-like"/>
    <property type="match status" value="1"/>
</dbReference>
<sequence>MVDRASLTSIVRRKELVVTCTILLCVVELSYGSYGLVLSNGTNLFPYPSPKFNLNAEVDPVANADSNVDRVKEEVTPSSIDGLLLEDVAPSLAQCLRDVSNKELGIPALQEIYDNLPFGLSRSTDERRVDTIASSIDKKLQEYLNVLLKTRSAVENAIHERVMGPTQLPSAAHPCFINSVRDEYYDVRYARPLRRLGHPGPRHGFNLTSVFVQNTRSAPSMKLQYLMAGTGFSTSGDHLLQDMPCNTFDETRLRSIFLATTSSDTKRVIIMIDYGRSVSVTQLELAKILARSMIETLSHHDHVGLIGVAEEALLPMDNGCSQHSLPLATHETKYHFLKYIEGLSKSLGATNHSLGFQNVFEIISNSVPSNVTAPILVVYLSRGLLSSLTDAKTVLQTIAQGREATPHDIVINTCALIDDGKPLMYEKHFLQDVAKQNFSKYNISIPEARKVTPGVLISANTSSNLGPIVGQLFSGLPVSGHKASPLFFLPDFDSVSKSMVLSVAQPCEASGHIVGVVGIDLSVSEIVENVTYFNTYGNSYAFFINKEGYTLMHPSLSRPTFAYEQPMATDIKYLENKPGFDEVREHMIRDSAGSTILTFQHSTLGKPSTRAVSYTWKHLKAGPYIAVVVSVIQEPGHQPLSLEPVPLHHDMNIEYHQSQMQDKYSYCRYLRLPASFDVGSVFLSASCFQSPFNFLDGQDAQSPLAIQSYMAYLHDRTRVLANPGLRPGVRDDVAAVSGIVQHWKQQQLRGKLRKYTVRRYVATPSGVLVSFPSSPTEDTFDPTRRHWYNRALEFPGRVVLTAPYLDVGGSGYIVTLSHTIHEGRPSAMHSDTDAVVAVVGVDFSMGFLYKLLLDTMPFCEEKNIKCFLMDDKGYLIAHPSLTETSGRQPLEQQHITHKESLLAHDILSHRGFVTKRVCNNFSDRTMQRFYQFNTSVTGILTNLVHGEHCVQYQVIALKGTNVFLGVVNQTCDVTTAFCPCSTEDRNCLNCARVEQTECECPCECPLGINYCTGDLQAAEASNPSCSNFPEVQRPAIYVPDSVRSLPICPSVNVNCESFQSHSECRGVIGCEWCQIGSDGETPLEVPFCTQFLKCFNGVRNGGTPYGESSLNLRTSGSGMTPSTPAMGPVAGGTLAFFLALACGLMLYCYKQHRHRAQAHGLAHAYLSSGPDTAVRMSQLDNELDDIDILDSAIQGQSSQILHIDGIAPISPYRVNTGYKRPAGGDSDHGYSTMTPHDDSETLASAEPLILGACSPPRRSISRLTSQSPTPDAISESPPQTSLMLSHQVLAPVTVHMVDI</sequence>
<dbReference type="InterPro" id="IPR002035">
    <property type="entry name" value="VWF_A"/>
</dbReference>
<dbReference type="PROSITE" id="PS50234">
    <property type="entry name" value="VWFA"/>
    <property type="match status" value="1"/>
</dbReference>
<dbReference type="InterPro" id="IPR051173">
    <property type="entry name" value="Ca_channel_alpha-2/delta"/>
</dbReference>
<feature type="transmembrane region" description="Helical" evidence="2">
    <location>
        <begin position="1129"/>
        <end position="1149"/>
    </location>
</feature>
<keyword evidence="2" id="KW-0812">Transmembrane</keyword>
<proteinExistence type="predicted"/>
<dbReference type="Gene3D" id="3.40.50.410">
    <property type="entry name" value="von Willebrand factor, type A domain"/>
    <property type="match status" value="1"/>
</dbReference>
<evidence type="ECO:0000313" key="4">
    <source>
        <dbReference type="Proteomes" id="UP000515158"/>
    </source>
</evidence>
<gene>
    <name evidence="5" type="primary">LOC117644504</name>
</gene>
<dbReference type="RefSeq" id="XP_034239921.1">
    <property type="nucleotide sequence ID" value="XM_034384030.1"/>
</dbReference>
<evidence type="ECO:0000313" key="5">
    <source>
        <dbReference type="RefSeq" id="XP_034239921.1"/>
    </source>
</evidence>
<keyword evidence="2" id="KW-1133">Transmembrane helix</keyword>
<name>A0A6P8YS97_THRPL</name>
<dbReference type="GeneID" id="117644504"/>
<dbReference type="FunCoup" id="A0A6P8YS97">
    <property type="interactions" value="201"/>
</dbReference>
<dbReference type="GO" id="GO:0005245">
    <property type="term" value="F:voltage-gated calcium channel activity"/>
    <property type="evidence" value="ECO:0007669"/>
    <property type="project" value="TreeGrafter"/>
</dbReference>
<dbReference type="OrthoDB" id="2150145at2759"/>
<dbReference type="InParanoid" id="A0A6P8YS97"/>
<reference evidence="5" key="1">
    <citation type="submission" date="2025-08" db="UniProtKB">
        <authorList>
            <consortium name="RefSeq"/>
        </authorList>
    </citation>
    <scope>IDENTIFICATION</scope>
    <source>
        <tissue evidence="5">Total insect</tissue>
    </source>
</reference>
<dbReference type="KEGG" id="tpal:117644504"/>
<protein>
    <submittedName>
        <fullName evidence="5">VWFA and cache domain-containing protein 1</fullName>
    </submittedName>
</protein>
<evidence type="ECO:0000256" key="1">
    <source>
        <dbReference type="SAM" id="MobiDB-lite"/>
    </source>
</evidence>
<organism evidence="5">
    <name type="scientific">Thrips palmi</name>
    <name type="common">Melon thrips</name>
    <dbReference type="NCBI Taxonomy" id="161013"/>
    <lineage>
        <taxon>Eukaryota</taxon>
        <taxon>Metazoa</taxon>
        <taxon>Ecdysozoa</taxon>
        <taxon>Arthropoda</taxon>
        <taxon>Hexapoda</taxon>
        <taxon>Insecta</taxon>
        <taxon>Pterygota</taxon>
        <taxon>Neoptera</taxon>
        <taxon>Paraneoptera</taxon>
        <taxon>Thysanoptera</taxon>
        <taxon>Terebrantia</taxon>
        <taxon>Thripoidea</taxon>
        <taxon>Thripidae</taxon>
        <taxon>Thrips</taxon>
    </lineage>
</organism>